<evidence type="ECO:0000256" key="2">
    <source>
        <dbReference type="SAM" id="SignalP"/>
    </source>
</evidence>
<keyword evidence="2" id="KW-0732">Signal</keyword>
<organism evidence="4 5">
    <name type="scientific">Marinobacter panjinensis</name>
    <dbReference type="NCBI Taxonomy" id="2576384"/>
    <lineage>
        <taxon>Bacteria</taxon>
        <taxon>Pseudomonadati</taxon>
        <taxon>Pseudomonadota</taxon>
        <taxon>Gammaproteobacteria</taxon>
        <taxon>Pseudomonadales</taxon>
        <taxon>Marinobacteraceae</taxon>
        <taxon>Marinobacter</taxon>
    </lineage>
</organism>
<feature type="chain" id="PRO_5020455292" description="SHOCT domain-containing protein" evidence="2">
    <location>
        <begin position="24"/>
        <end position="108"/>
    </location>
</feature>
<proteinExistence type="predicted"/>
<protein>
    <recommendedName>
        <fullName evidence="3">SHOCT domain-containing protein</fullName>
    </recommendedName>
</protein>
<evidence type="ECO:0000259" key="3">
    <source>
        <dbReference type="Pfam" id="PF09851"/>
    </source>
</evidence>
<dbReference type="OrthoDB" id="1123500at2"/>
<keyword evidence="1" id="KW-0472">Membrane</keyword>
<accession>A0A4U6R357</accession>
<dbReference type="Proteomes" id="UP000308488">
    <property type="component" value="Unassembled WGS sequence"/>
</dbReference>
<feature type="transmembrane region" description="Helical" evidence="1">
    <location>
        <begin position="39"/>
        <end position="64"/>
    </location>
</feature>
<feature type="signal peptide" evidence="2">
    <location>
        <begin position="1"/>
        <end position="23"/>
    </location>
</feature>
<name>A0A4U6R357_9GAMM</name>
<sequence>MLDTIKTALISAGLTLVSFQSQAAATSDQFGHWHYGWGWGHMFFGLLMMILFWGGIIFAIVYAIRATHSGSGHRHPSDKTSLDILNERFARGEIDQQEFEEKKKLISR</sequence>
<keyword evidence="5" id="KW-1185">Reference proteome</keyword>
<dbReference type="Pfam" id="PF09851">
    <property type="entry name" value="SHOCT"/>
    <property type="match status" value="1"/>
</dbReference>
<dbReference type="InterPro" id="IPR018649">
    <property type="entry name" value="SHOCT"/>
</dbReference>
<keyword evidence="1" id="KW-1133">Transmembrane helix</keyword>
<keyword evidence="1" id="KW-0812">Transmembrane</keyword>
<evidence type="ECO:0000256" key="1">
    <source>
        <dbReference type="SAM" id="Phobius"/>
    </source>
</evidence>
<gene>
    <name evidence="4" type="ORF">FDP08_08000</name>
</gene>
<dbReference type="EMBL" id="SZYH01000001">
    <property type="protein sequence ID" value="TKV68040.1"/>
    <property type="molecule type" value="Genomic_DNA"/>
</dbReference>
<feature type="domain" description="SHOCT" evidence="3">
    <location>
        <begin position="81"/>
        <end position="106"/>
    </location>
</feature>
<dbReference type="AlphaFoldDB" id="A0A4U6R357"/>
<reference evidence="4 5" key="1">
    <citation type="submission" date="2019-05" db="EMBL/GenBank/DDBJ databases">
        <title>Marinobacter panjinensis sp. nov., a moderately halophilic bacterium isolated from sea tidal flat environment.</title>
        <authorList>
            <person name="Yang W."/>
            <person name="An M."/>
            <person name="He W."/>
            <person name="Luo X."/>
            <person name="Zhu L."/>
            <person name="Chen G."/>
            <person name="Zhang Y."/>
            <person name="Wang Y."/>
        </authorList>
    </citation>
    <scope>NUCLEOTIDE SEQUENCE [LARGE SCALE GENOMIC DNA]</scope>
    <source>
        <strain evidence="4 5">PJ-16</strain>
    </source>
</reference>
<evidence type="ECO:0000313" key="4">
    <source>
        <dbReference type="EMBL" id="TKV68040.1"/>
    </source>
</evidence>
<dbReference type="RefSeq" id="WP_137435451.1">
    <property type="nucleotide sequence ID" value="NZ_JANRHC010000001.1"/>
</dbReference>
<comment type="caution">
    <text evidence="4">The sequence shown here is derived from an EMBL/GenBank/DDBJ whole genome shotgun (WGS) entry which is preliminary data.</text>
</comment>
<evidence type="ECO:0000313" key="5">
    <source>
        <dbReference type="Proteomes" id="UP000308488"/>
    </source>
</evidence>